<evidence type="ECO:0000313" key="2">
    <source>
        <dbReference type="Proteomes" id="UP000480151"/>
    </source>
</evidence>
<gene>
    <name evidence="1" type="ORF">G5B47_19250</name>
</gene>
<reference evidence="1 2" key="1">
    <citation type="submission" date="2020-02" db="EMBL/GenBank/DDBJ databases">
        <authorList>
            <person name="Gao J."/>
            <person name="Sun J."/>
        </authorList>
    </citation>
    <scope>NUCLEOTIDE SEQUENCE [LARGE SCALE GENOMIC DNA]</scope>
    <source>
        <strain evidence="1 2">7124</strain>
    </source>
</reference>
<proteinExistence type="predicted"/>
<comment type="caution">
    <text evidence="1">The sequence shown here is derived from an EMBL/GenBank/DDBJ whole genome shotgun (WGS) entry which is preliminary data.</text>
</comment>
<accession>A0A6M1PMR6</accession>
<dbReference type="Proteomes" id="UP000480151">
    <property type="component" value="Unassembled WGS sequence"/>
</dbReference>
<protein>
    <submittedName>
        <fullName evidence="1">YtxH domain-containing protein</fullName>
    </submittedName>
</protein>
<dbReference type="Pfam" id="PF12732">
    <property type="entry name" value="YtxH"/>
    <property type="match status" value="1"/>
</dbReference>
<dbReference type="RefSeq" id="WP_165101551.1">
    <property type="nucleotide sequence ID" value="NZ_JAAKGU010000010.1"/>
</dbReference>
<dbReference type="PANTHER" id="PTHR35792">
    <property type="entry name" value="GENERAL STRESS PROTEIN"/>
    <property type="match status" value="1"/>
</dbReference>
<dbReference type="InterPro" id="IPR024623">
    <property type="entry name" value="YtxH"/>
</dbReference>
<dbReference type="InterPro" id="IPR052928">
    <property type="entry name" value="Desiccation-related_membrane"/>
</dbReference>
<keyword evidence="2" id="KW-1185">Reference proteome</keyword>
<organism evidence="1 2">
    <name type="scientific">Paenibacillus apii</name>
    <dbReference type="NCBI Taxonomy" id="1850370"/>
    <lineage>
        <taxon>Bacteria</taxon>
        <taxon>Bacillati</taxon>
        <taxon>Bacillota</taxon>
        <taxon>Bacilli</taxon>
        <taxon>Bacillales</taxon>
        <taxon>Paenibacillaceae</taxon>
        <taxon>Paenibacillus</taxon>
    </lineage>
</organism>
<dbReference type="AlphaFoldDB" id="A0A6M1PMR6"/>
<sequence>MKKNTKSLLWGIVAGGAVGSVTALLLAPKAGKELRKDISDGATVTIDKAQELVHQAADKGAEWYGKAKDSVDLVIQEVADWSKQFVGEDEPEAVTVSSIADTGATAESVKASFEDEAVVSSADLAGDEAGKQA</sequence>
<dbReference type="PANTHER" id="PTHR35792:SF2">
    <property type="entry name" value="GENERAL STRESS PROTEIN"/>
    <property type="match status" value="1"/>
</dbReference>
<dbReference type="EMBL" id="JAAKGU010000010">
    <property type="protein sequence ID" value="NGM84550.1"/>
    <property type="molecule type" value="Genomic_DNA"/>
</dbReference>
<evidence type="ECO:0000313" key="1">
    <source>
        <dbReference type="EMBL" id="NGM84550.1"/>
    </source>
</evidence>
<name>A0A6M1PMR6_9BACL</name>